<dbReference type="EMBL" id="CACRXK020028928">
    <property type="protein sequence ID" value="CAB4041780.1"/>
    <property type="molecule type" value="Genomic_DNA"/>
</dbReference>
<comment type="caution">
    <text evidence="1">The sequence shown here is derived from an EMBL/GenBank/DDBJ whole genome shotgun (WGS) entry which is preliminary data.</text>
</comment>
<sequence>ESVERIMNETWSSDCLSYIPQFQEILAQSTDMKLNLYTCALKDLNVLGHASYPWSHDEDSVYHG</sequence>
<evidence type="ECO:0000313" key="1">
    <source>
        <dbReference type="EMBL" id="CAB4041780.1"/>
    </source>
</evidence>
<protein>
    <submittedName>
        <fullName evidence="1">Uncharacterized protein</fullName>
    </submittedName>
</protein>
<dbReference type="AlphaFoldDB" id="A0A6S7KI76"/>
<dbReference type="Proteomes" id="UP001152795">
    <property type="component" value="Unassembled WGS sequence"/>
</dbReference>
<feature type="non-terminal residue" evidence="1">
    <location>
        <position position="64"/>
    </location>
</feature>
<proteinExistence type="predicted"/>
<feature type="non-terminal residue" evidence="1">
    <location>
        <position position="1"/>
    </location>
</feature>
<evidence type="ECO:0000313" key="2">
    <source>
        <dbReference type="Proteomes" id="UP001152795"/>
    </source>
</evidence>
<reference evidence="1" key="1">
    <citation type="submission" date="2020-04" db="EMBL/GenBank/DDBJ databases">
        <authorList>
            <person name="Alioto T."/>
            <person name="Alioto T."/>
            <person name="Gomez Garrido J."/>
        </authorList>
    </citation>
    <scope>NUCLEOTIDE SEQUENCE</scope>
    <source>
        <strain evidence="1">A484AB</strain>
    </source>
</reference>
<name>A0A6S7KI76_PARCT</name>
<dbReference type="OrthoDB" id="5967392at2759"/>
<gene>
    <name evidence="1" type="ORF">PACLA_8A002220</name>
</gene>
<accession>A0A6S7KI76</accession>
<keyword evidence="2" id="KW-1185">Reference proteome</keyword>
<organism evidence="1 2">
    <name type="scientific">Paramuricea clavata</name>
    <name type="common">Red gorgonian</name>
    <name type="synonym">Violescent sea-whip</name>
    <dbReference type="NCBI Taxonomy" id="317549"/>
    <lineage>
        <taxon>Eukaryota</taxon>
        <taxon>Metazoa</taxon>
        <taxon>Cnidaria</taxon>
        <taxon>Anthozoa</taxon>
        <taxon>Octocorallia</taxon>
        <taxon>Malacalcyonacea</taxon>
        <taxon>Plexauridae</taxon>
        <taxon>Paramuricea</taxon>
    </lineage>
</organism>